<name>S5TXA0_9GAMM</name>
<feature type="transmembrane region" description="Helical" evidence="6">
    <location>
        <begin position="28"/>
        <end position="49"/>
    </location>
</feature>
<dbReference type="GO" id="GO:0016020">
    <property type="term" value="C:membrane"/>
    <property type="evidence" value="ECO:0007669"/>
    <property type="project" value="UniProtKB-SubCell"/>
</dbReference>
<feature type="transmembrane region" description="Helical" evidence="6">
    <location>
        <begin position="209"/>
        <end position="230"/>
    </location>
</feature>
<keyword evidence="9" id="KW-1185">Reference proteome</keyword>
<feature type="transmembrane region" description="Helical" evidence="6">
    <location>
        <begin position="89"/>
        <end position="113"/>
    </location>
</feature>
<reference evidence="9" key="2">
    <citation type="journal article" date="2016" name="Environ. Microbiol. Rep.">
        <title>Analysis of defence systems and a conjugative IncP-1 plasmid in the marine polyaromatic hydrocarbons-degrading bacterium Cycloclasticus sp. 78-ME.</title>
        <authorList>
            <person name="Yakimov M.M."/>
            <person name="Crisafi F."/>
            <person name="Messina E."/>
            <person name="Smedile F."/>
            <person name="Lopatina A."/>
            <person name="Denaro R."/>
            <person name="Pieper D.H."/>
            <person name="Golyshin P.N."/>
            <person name="Giuliano L."/>
        </authorList>
    </citation>
    <scope>NUCLEOTIDE SEQUENCE [LARGE SCALE GENOMIC DNA]</scope>
    <source>
        <strain evidence="9">78-ME</strain>
    </source>
</reference>
<evidence type="ECO:0000259" key="7">
    <source>
        <dbReference type="Pfam" id="PF00892"/>
    </source>
</evidence>
<dbReference type="AlphaFoldDB" id="S5TXA0"/>
<dbReference type="PATRIC" id="fig|1198232.3.peg.1289"/>
<sequence>MLKTSLVATTAMLLWAICYPLITLSLPYAPIMLTAFLRAALAGMILIVLAKLLGRSMPKGLTVWIHIIVIGLTATSIGFWGMFYAGSLISPGLATVITNTQPMIAAVFGWYFLDERLSKTSAVGIIAGFIGILIISVETVLVENSQMIVGILYILIAATGVAISNVLLKKLSNKADILYTVGFQLLIGAIPLGLLTVNLPDNYQIPLNLSYLSVLLALALLGTALPYILWFWLMDKAPLYKLNVFSFLTPIFGLILGSVYFSESLSLYQWGGVFIIVVAILWVNKFSKNKTLV</sequence>
<dbReference type="Proteomes" id="UP000015380">
    <property type="component" value="Chromosome"/>
</dbReference>
<accession>S5TXA0</accession>
<keyword evidence="3 6" id="KW-0812">Transmembrane</keyword>
<comment type="subcellular location">
    <subcellularLocation>
        <location evidence="1">Membrane</location>
        <topology evidence="1">Multi-pass membrane protein</topology>
    </subcellularLocation>
</comment>
<evidence type="ECO:0000313" key="9">
    <source>
        <dbReference type="Proteomes" id="UP000015380"/>
    </source>
</evidence>
<gene>
    <name evidence="8" type="ORF">CYCME_1294</name>
</gene>
<dbReference type="InterPro" id="IPR000620">
    <property type="entry name" value="EamA_dom"/>
</dbReference>
<dbReference type="PANTHER" id="PTHR32322">
    <property type="entry name" value="INNER MEMBRANE TRANSPORTER"/>
    <property type="match status" value="1"/>
</dbReference>
<dbReference type="Pfam" id="PF00892">
    <property type="entry name" value="EamA"/>
    <property type="match status" value="2"/>
</dbReference>
<keyword evidence="5 6" id="KW-0472">Membrane</keyword>
<keyword evidence="4 6" id="KW-1133">Transmembrane helix</keyword>
<dbReference type="InterPro" id="IPR050638">
    <property type="entry name" value="AA-Vitamin_Transporters"/>
</dbReference>
<dbReference type="InterPro" id="IPR037185">
    <property type="entry name" value="EmrE-like"/>
</dbReference>
<dbReference type="PANTHER" id="PTHR32322:SF2">
    <property type="entry name" value="EAMA DOMAIN-CONTAINING PROTEIN"/>
    <property type="match status" value="1"/>
</dbReference>
<feature type="transmembrane region" description="Helical" evidence="6">
    <location>
        <begin position="177"/>
        <end position="197"/>
    </location>
</feature>
<evidence type="ECO:0000256" key="1">
    <source>
        <dbReference type="ARBA" id="ARBA00004141"/>
    </source>
</evidence>
<dbReference type="EMBL" id="CP005996">
    <property type="protein sequence ID" value="AGS39623.1"/>
    <property type="molecule type" value="Genomic_DNA"/>
</dbReference>
<dbReference type="HOGENOM" id="CLU_033863_5_0_6"/>
<feature type="transmembrane region" description="Helical" evidence="6">
    <location>
        <begin position="61"/>
        <end position="83"/>
    </location>
</feature>
<evidence type="ECO:0000313" key="8">
    <source>
        <dbReference type="EMBL" id="AGS39623.1"/>
    </source>
</evidence>
<evidence type="ECO:0000256" key="4">
    <source>
        <dbReference type="ARBA" id="ARBA00022989"/>
    </source>
</evidence>
<evidence type="ECO:0000256" key="5">
    <source>
        <dbReference type="ARBA" id="ARBA00023136"/>
    </source>
</evidence>
<dbReference type="eggNOG" id="COG0697">
    <property type="taxonomic scope" value="Bacteria"/>
</dbReference>
<evidence type="ECO:0000256" key="3">
    <source>
        <dbReference type="ARBA" id="ARBA00022692"/>
    </source>
</evidence>
<proteinExistence type="inferred from homology"/>
<evidence type="ECO:0000256" key="6">
    <source>
        <dbReference type="SAM" id="Phobius"/>
    </source>
</evidence>
<feature type="transmembrane region" description="Helical" evidence="6">
    <location>
        <begin position="242"/>
        <end position="261"/>
    </location>
</feature>
<feature type="domain" description="EamA" evidence="7">
    <location>
        <begin position="149"/>
        <end position="284"/>
    </location>
</feature>
<feature type="transmembrane region" description="Helical" evidence="6">
    <location>
        <begin position="147"/>
        <end position="168"/>
    </location>
</feature>
<feature type="transmembrane region" description="Helical" evidence="6">
    <location>
        <begin position="120"/>
        <end position="141"/>
    </location>
</feature>
<evidence type="ECO:0000256" key="2">
    <source>
        <dbReference type="ARBA" id="ARBA00007362"/>
    </source>
</evidence>
<dbReference type="KEGG" id="cza:CYCME_1294"/>
<comment type="similarity">
    <text evidence="2">Belongs to the EamA transporter family.</text>
</comment>
<dbReference type="RefSeq" id="WP_020932471.1">
    <property type="nucleotide sequence ID" value="NC_021917.1"/>
</dbReference>
<protein>
    <submittedName>
        <fullName evidence="8">Permease of the drug/metabolite transporter (DMT) superfamily</fullName>
    </submittedName>
</protein>
<reference evidence="8 9" key="1">
    <citation type="submission" date="2013-05" db="EMBL/GenBank/DDBJ databases">
        <title>Between feast and famine: a lifestyle of most important marine PAH-degrading bacterium Cycloclasticus sp. 7ME.</title>
        <authorList>
            <person name="Yakimov M.M."/>
            <person name="Messina E."/>
            <person name="Genovese M."/>
            <person name="Denaro R."/>
            <person name="Crisafi F."/>
            <person name="Russo D."/>
            <person name="Cappello S."/>
            <person name="Santisi S."/>
            <person name="Smedile F."/>
            <person name="Golyshina O.V."/>
            <person name="Tran H."/>
            <person name="Pieper D.H."/>
            <person name="Golyshin P.N."/>
            <person name="Giuliano L."/>
        </authorList>
    </citation>
    <scope>NUCLEOTIDE SEQUENCE [LARGE SCALE GENOMIC DNA]</scope>
    <source>
        <strain evidence="8 9">78-ME</strain>
    </source>
</reference>
<feature type="domain" description="EamA" evidence="7">
    <location>
        <begin position="5"/>
        <end position="136"/>
    </location>
</feature>
<dbReference type="SUPFAM" id="SSF103481">
    <property type="entry name" value="Multidrug resistance efflux transporter EmrE"/>
    <property type="match status" value="2"/>
</dbReference>
<organism evidence="8 9">
    <name type="scientific">Cycloclasticus zancles 78-ME</name>
    <dbReference type="NCBI Taxonomy" id="1198232"/>
    <lineage>
        <taxon>Bacteria</taxon>
        <taxon>Pseudomonadati</taxon>
        <taxon>Pseudomonadota</taxon>
        <taxon>Gammaproteobacteria</taxon>
        <taxon>Thiotrichales</taxon>
        <taxon>Piscirickettsiaceae</taxon>
        <taxon>Cycloclasticus</taxon>
    </lineage>
</organism>
<feature type="transmembrane region" description="Helical" evidence="6">
    <location>
        <begin position="267"/>
        <end position="284"/>
    </location>
</feature>